<dbReference type="InterPro" id="IPR023614">
    <property type="entry name" value="Porin_dom_sf"/>
</dbReference>
<dbReference type="InterPro" id="IPR010870">
    <property type="entry name" value="Porin_O/P"/>
</dbReference>
<dbReference type="InParanoid" id="A0A517SM86"/>
<feature type="compositionally biased region" description="Basic and acidic residues" evidence="2">
    <location>
        <begin position="10"/>
        <end position="19"/>
    </location>
</feature>
<reference evidence="3 4" key="1">
    <citation type="submission" date="2019-02" db="EMBL/GenBank/DDBJ databases">
        <title>Deep-cultivation of Planctomycetes and their phenomic and genomic characterization uncovers novel biology.</title>
        <authorList>
            <person name="Wiegand S."/>
            <person name="Jogler M."/>
            <person name="Boedeker C."/>
            <person name="Pinto D."/>
            <person name="Vollmers J."/>
            <person name="Rivas-Marin E."/>
            <person name="Kohn T."/>
            <person name="Peeters S.H."/>
            <person name="Heuer A."/>
            <person name="Rast P."/>
            <person name="Oberbeckmann S."/>
            <person name="Bunk B."/>
            <person name="Jeske O."/>
            <person name="Meyerdierks A."/>
            <person name="Storesund J.E."/>
            <person name="Kallscheuer N."/>
            <person name="Luecker S."/>
            <person name="Lage O.M."/>
            <person name="Pohl T."/>
            <person name="Merkel B.J."/>
            <person name="Hornburger P."/>
            <person name="Mueller R.-W."/>
            <person name="Bruemmer F."/>
            <person name="Labrenz M."/>
            <person name="Spormann A.M."/>
            <person name="Op den Camp H."/>
            <person name="Overmann J."/>
            <person name="Amann R."/>
            <person name="Jetten M.S.M."/>
            <person name="Mascher T."/>
            <person name="Medema M.H."/>
            <person name="Devos D.P."/>
            <person name="Kaster A.-K."/>
            <person name="Ovreas L."/>
            <person name="Rohde M."/>
            <person name="Galperin M.Y."/>
            <person name="Jogler C."/>
        </authorList>
    </citation>
    <scope>NUCLEOTIDE SEQUENCE [LARGE SCALE GENOMIC DNA]</scope>
    <source>
        <strain evidence="3 4">Pan44</strain>
    </source>
</reference>
<name>A0A517SM86_9PLAN</name>
<accession>A0A517SM86</accession>
<dbReference type="AlphaFoldDB" id="A0A517SM86"/>
<evidence type="ECO:0000256" key="1">
    <source>
        <dbReference type="SAM" id="Coils"/>
    </source>
</evidence>
<dbReference type="Pfam" id="PF07396">
    <property type="entry name" value="Porin_O_P"/>
    <property type="match status" value="1"/>
</dbReference>
<dbReference type="SUPFAM" id="SSF56935">
    <property type="entry name" value="Porins"/>
    <property type="match status" value="1"/>
</dbReference>
<dbReference type="Gene3D" id="2.40.160.10">
    <property type="entry name" value="Porin"/>
    <property type="match status" value="1"/>
</dbReference>
<keyword evidence="1" id="KW-0175">Coiled coil</keyword>
<feature type="region of interest" description="Disordered" evidence="2">
    <location>
        <begin position="1"/>
        <end position="26"/>
    </location>
</feature>
<organism evidence="3 4">
    <name type="scientific">Caulifigura coniformis</name>
    <dbReference type="NCBI Taxonomy" id="2527983"/>
    <lineage>
        <taxon>Bacteria</taxon>
        <taxon>Pseudomonadati</taxon>
        <taxon>Planctomycetota</taxon>
        <taxon>Planctomycetia</taxon>
        <taxon>Planctomycetales</taxon>
        <taxon>Planctomycetaceae</taxon>
        <taxon>Caulifigura</taxon>
    </lineage>
</organism>
<keyword evidence="4" id="KW-1185">Reference proteome</keyword>
<dbReference type="KEGG" id="ccos:Pan44_53120"/>
<sequence length="596" mass="66985">MPKAGLRPSAGKEAKERQKWKQAGHQRLRMAIVPEKRTEPDTRMSNLVRPPGLKFQPGFDRRILPNGFKRPWETVSVVSIEPIVKKSSVVLPLRIGVMSQAVPRKSPYRLGSLAVVSWLFVSRIAAGQELPAVSSVAIQPPPPAVYDPGDLARRLAEAEAKIRSLEDSQAEHKSLLQQAKDRWKQAVDPAITTVDQQTHGASTNDGEKQWYERISVRGYAQLRFNSTLSEEQDGAPPDHIGDSSVGDNRNFLLRRARLVFSGDVSDHLYVYLQPDFTATPPGSSDATFFAQVRDWYGDLYIDVNKVYRVRIGQSKIPFGWENMQSSSNRVPLDRNDGLNSSLRNERDLGVIFYWTPEEAQDLFKYVLDEGLKGSGNYGVFALGVYNGQGGATLEQNDNVHVVSRLAIPYQFENKQVMEVGVQGYVGEVGVFGAPIQPLGIGPAVRPLGTIETGERNLRDERVAATFVWYPQPLGFQAEWNVGRGPGLNDDQTRVVERHLNGGYAMTMYRHETKSCGVLFPFARFNYFEGGYKNEDNAPYGHVHEYEAGLEWQFNPQMELVTQYTLTDRTNTSAESSGESYRQFQGQLLRMQFQINY</sequence>
<feature type="coiled-coil region" evidence="1">
    <location>
        <begin position="155"/>
        <end position="182"/>
    </location>
</feature>
<proteinExistence type="predicted"/>
<evidence type="ECO:0000313" key="4">
    <source>
        <dbReference type="Proteomes" id="UP000315700"/>
    </source>
</evidence>
<dbReference type="Proteomes" id="UP000315700">
    <property type="component" value="Chromosome"/>
</dbReference>
<dbReference type="EMBL" id="CP036271">
    <property type="protein sequence ID" value="QDT57244.1"/>
    <property type="molecule type" value="Genomic_DNA"/>
</dbReference>
<evidence type="ECO:0000256" key="2">
    <source>
        <dbReference type="SAM" id="MobiDB-lite"/>
    </source>
</evidence>
<evidence type="ECO:0000313" key="3">
    <source>
        <dbReference type="EMBL" id="QDT57244.1"/>
    </source>
</evidence>
<gene>
    <name evidence="3" type="ORF">Pan44_53120</name>
</gene>
<protein>
    <submittedName>
        <fullName evidence="3">Phosphate-selective porin O and P</fullName>
    </submittedName>
</protein>